<comment type="similarity">
    <text evidence="1">Belongs to the Gfa family.</text>
</comment>
<dbReference type="PANTHER" id="PTHR33337">
    <property type="entry name" value="GFA DOMAIN-CONTAINING PROTEIN"/>
    <property type="match status" value="1"/>
</dbReference>
<evidence type="ECO:0000313" key="7">
    <source>
        <dbReference type="Proteomes" id="UP001396898"/>
    </source>
</evidence>
<gene>
    <name evidence="6" type="ORF">PG991_011828</name>
</gene>
<evidence type="ECO:0000256" key="3">
    <source>
        <dbReference type="ARBA" id="ARBA00022833"/>
    </source>
</evidence>
<keyword evidence="3" id="KW-0862">Zinc</keyword>
<reference evidence="6 7" key="1">
    <citation type="submission" date="2023-01" db="EMBL/GenBank/DDBJ databases">
        <title>Analysis of 21 Apiospora genomes using comparative genomics revels a genus with tremendous synthesis potential of carbohydrate active enzymes and secondary metabolites.</title>
        <authorList>
            <person name="Sorensen T."/>
        </authorList>
    </citation>
    <scope>NUCLEOTIDE SEQUENCE [LARGE SCALE GENOMIC DNA]</scope>
    <source>
        <strain evidence="6 7">CBS 20057</strain>
    </source>
</reference>
<name>A0ABR1RF80_9PEZI</name>
<evidence type="ECO:0000256" key="2">
    <source>
        <dbReference type="ARBA" id="ARBA00022723"/>
    </source>
</evidence>
<feature type="domain" description="CENP-V/GFA" evidence="5">
    <location>
        <begin position="7"/>
        <end position="126"/>
    </location>
</feature>
<evidence type="ECO:0000256" key="1">
    <source>
        <dbReference type="ARBA" id="ARBA00005495"/>
    </source>
</evidence>
<organism evidence="6 7">
    <name type="scientific">Apiospora marii</name>
    <dbReference type="NCBI Taxonomy" id="335849"/>
    <lineage>
        <taxon>Eukaryota</taxon>
        <taxon>Fungi</taxon>
        <taxon>Dikarya</taxon>
        <taxon>Ascomycota</taxon>
        <taxon>Pezizomycotina</taxon>
        <taxon>Sordariomycetes</taxon>
        <taxon>Xylariomycetidae</taxon>
        <taxon>Amphisphaeriales</taxon>
        <taxon>Apiosporaceae</taxon>
        <taxon>Apiospora</taxon>
    </lineage>
</organism>
<dbReference type="Gene3D" id="3.90.1590.10">
    <property type="entry name" value="glutathione-dependent formaldehyde- activating enzyme (gfa)"/>
    <property type="match status" value="1"/>
</dbReference>
<keyword evidence="2" id="KW-0479">Metal-binding</keyword>
<protein>
    <recommendedName>
        <fullName evidence="5">CENP-V/GFA domain-containing protein</fullName>
    </recommendedName>
</protein>
<proteinExistence type="inferred from homology"/>
<keyword evidence="4" id="KW-0456">Lyase</keyword>
<dbReference type="PANTHER" id="PTHR33337:SF40">
    <property type="entry name" value="CENP-V_GFA DOMAIN-CONTAINING PROTEIN-RELATED"/>
    <property type="match status" value="1"/>
</dbReference>
<dbReference type="Pfam" id="PF04828">
    <property type="entry name" value="GFA"/>
    <property type="match status" value="1"/>
</dbReference>
<evidence type="ECO:0000259" key="5">
    <source>
        <dbReference type="PROSITE" id="PS51891"/>
    </source>
</evidence>
<dbReference type="EMBL" id="JAQQWI010000016">
    <property type="protein sequence ID" value="KAK8009277.1"/>
    <property type="molecule type" value="Genomic_DNA"/>
</dbReference>
<comment type="caution">
    <text evidence="6">The sequence shown here is derived from an EMBL/GenBank/DDBJ whole genome shotgun (WGS) entry which is preliminary data.</text>
</comment>
<evidence type="ECO:0000256" key="4">
    <source>
        <dbReference type="ARBA" id="ARBA00023239"/>
    </source>
</evidence>
<keyword evidence="7" id="KW-1185">Reference proteome</keyword>
<evidence type="ECO:0000313" key="6">
    <source>
        <dbReference type="EMBL" id="KAK8009277.1"/>
    </source>
</evidence>
<dbReference type="PROSITE" id="PS51891">
    <property type="entry name" value="CENP_V_GFA"/>
    <property type="match status" value="1"/>
</dbReference>
<dbReference type="SUPFAM" id="SSF51316">
    <property type="entry name" value="Mss4-like"/>
    <property type="match status" value="1"/>
</dbReference>
<accession>A0ABR1RF80</accession>
<dbReference type="InterPro" id="IPR006913">
    <property type="entry name" value="CENP-V/GFA"/>
</dbReference>
<dbReference type="Proteomes" id="UP001396898">
    <property type="component" value="Unassembled WGS sequence"/>
</dbReference>
<sequence>MASSKVNHGKCLCGTVEIKAEGDFKACVACSCKNCQICSGSAFTVNLAYPKDTITVTKGSDDLKTYKDKNTDSGKSVLRRFCGRCGSGIYSEIEDGTCFVKAPIVEGALDNQPVAHIFTRNLPGWAKDSKTGNQVENGPPS</sequence>
<dbReference type="InterPro" id="IPR011057">
    <property type="entry name" value="Mss4-like_sf"/>
</dbReference>